<dbReference type="InterPro" id="IPR001806">
    <property type="entry name" value="Small_GTPase"/>
</dbReference>
<keyword evidence="2" id="KW-0547">Nucleotide-binding</keyword>
<sequence>MINDRYSGVCIRETTTGSQQGDGNVIWLYNATPNVTAATTVRWRQLDRREELLHGPRYTPRPNETTSPGYSAARIDRTHANNTKAAITKPCFLTASMRWGVCENRHVHTRRWTFRHQAHHVHSSSSRVTARLAATDAHALTNNSTSHVTGISRDSRHRPASQRQHFPGRAPSQMSSSQQGEQPAPRPLQMGAKGAYIVRLLMVGDSSCGKTSLVLRFDQNVFSTKFVTTIGVDYRDKMVKIEGAPMRLQLWDTAGQERFRSLTSNFFGRADGFVLCYDISNRPSFDHVIGWMRDIKTRAPPDCDIVLCGNKSDLEGDRVVQTSEGKSLAEEYGVQFFETSALTGANVETMFNALATTIKRRRIDEYEGSQGASVAGGQGSVGVGSVGGGTAQTVNLGRAVDAGGGGGGAGRSCC</sequence>
<name>A0ABD3QX18_9STRA</name>
<proteinExistence type="inferred from homology"/>
<dbReference type="EMBL" id="JABMIG020000006">
    <property type="protein sequence ID" value="KAL3804728.1"/>
    <property type="molecule type" value="Genomic_DNA"/>
</dbReference>
<dbReference type="GO" id="GO:0005525">
    <property type="term" value="F:GTP binding"/>
    <property type="evidence" value="ECO:0007669"/>
    <property type="project" value="UniProtKB-KW"/>
</dbReference>
<dbReference type="Pfam" id="PF00071">
    <property type="entry name" value="Ras"/>
    <property type="match status" value="1"/>
</dbReference>
<accession>A0ABD3QX18</accession>
<dbReference type="FunFam" id="3.40.50.300:FF:002139">
    <property type="entry name" value="GTP-binding protein YPT10"/>
    <property type="match status" value="1"/>
</dbReference>
<dbReference type="SMART" id="SM00174">
    <property type="entry name" value="RHO"/>
    <property type="match status" value="1"/>
</dbReference>
<gene>
    <name evidence="6" type="ORF">HJC23_008543</name>
</gene>
<evidence type="ECO:0000256" key="1">
    <source>
        <dbReference type="ARBA" id="ARBA00006270"/>
    </source>
</evidence>
<dbReference type="SMART" id="SM00176">
    <property type="entry name" value="RAN"/>
    <property type="match status" value="1"/>
</dbReference>
<evidence type="ECO:0000313" key="6">
    <source>
        <dbReference type="EMBL" id="KAL3804728.1"/>
    </source>
</evidence>
<dbReference type="NCBIfam" id="TIGR00231">
    <property type="entry name" value="small_GTP"/>
    <property type="match status" value="1"/>
</dbReference>
<evidence type="ECO:0000256" key="5">
    <source>
        <dbReference type="SAM" id="MobiDB-lite"/>
    </source>
</evidence>
<dbReference type="Proteomes" id="UP001516023">
    <property type="component" value="Unassembled WGS sequence"/>
</dbReference>
<evidence type="ECO:0000256" key="4">
    <source>
        <dbReference type="ARBA" id="ARBA00023288"/>
    </source>
</evidence>
<feature type="region of interest" description="Disordered" evidence="5">
    <location>
        <begin position="137"/>
        <end position="188"/>
    </location>
</feature>
<reference evidence="6 7" key="1">
    <citation type="journal article" date="2020" name="G3 (Bethesda)">
        <title>Improved Reference Genome for Cyclotella cryptica CCMP332, a Model for Cell Wall Morphogenesis, Salinity Adaptation, and Lipid Production in Diatoms (Bacillariophyta).</title>
        <authorList>
            <person name="Roberts W.R."/>
            <person name="Downey K.M."/>
            <person name="Ruck E.C."/>
            <person name="Traller J.C."/>
            <person name="Alverson A.J."/>
        </authorList>
    </citation>
    <scope>NUCLEOTIDE SEQUENCE [LARGE SCALE GENOMIC DNA]</scope>
    <source>
        <strain evidence="6 7">CCMP332</strain>
    </source>
</reference>
<keyword evidence="7" id="KW-1185">Reference proteome</keyword>
<feature type="compositionally biased region" description="Polar residues" evidence="5">
    <location>
        <begin position="140"/>
        <end position="149"/>
    </location>
</feature>
<evidence type="ECO:0000313" key="7">
    <source>
        <dbReference type="Proteomes" id="UP001516023"/>
    </source>
</evidence>
<dbReference type="PROSITE" id="PS51419">
    <property type="entry name" value="RAB"/>
    <property type="match status" value="1"/>
</dbReference>
<dbReference type="AlphaFoldDB" id="A0ABD3QX18"/>
<comment type="similarity">
    <text evidence="1">Belongs to the small GTPase superfamily. Rab family.</text>
</comment>
<dbReference type="PROSITE" id="PS51421">
    <property type="entry name" value="RAS"/>
    <property type="match status" value="1"/>
</dbReference>
<keyword evidence="4" id="KW-0449">Lipoprotein</keyword>
<dbReference type="CDD" id="cd00154">
    <property type="entry name" value="Rab"/>
    <property type="match status" value="1"/>
</dbReference>
<keyword evidence="3" id="KW-0342">GTP-binding</keyword>
<dbReference type="PRINTS" id="PR00449">
    <property type="entry name" value="RASTRNSFRMNG"/>
</dbReference>
<dbReference type="PROSITE" id="PS51420">
    <property type="entry name" value="RHO"/>
    <property type="match status" value="1"/>
</dbReference>
<organism evidence="6 7">
    <name type="scientific">Cyclotella cryptica</name>
    <dbReference type="NCBI Taxonomy" id="29204"/>
    <lineage>
        <taxon>Eukaryota</taxon>
        <taxon>Sar</taxon>
        <taxon>Stramenopiles</taxon>
        <taxon>Ochrophyta</taxon>
        <taxon>Bacillariophyta</taxon>
        <taxon>Coscinodiscophyceae</taxon>
        <taxon>Thalassiosirophycidae</taxon>
        <taxon>Stephanodiscales</taxon>
        <taxon>Stephanodiscaceae</taxon>
        <taxon>Cyclotella</taxon>
    </lineage>
</organism>
<dbReference type="InterPro" id="IPR005225">
    <property type="entry name" value="Small_GTP-bd"/>
</dbReference>
<comment type="caution">
    <text evidence="6">The sequence shown here is derived from an EMBL/GenBank/DDBJ whole genome shotgun (WGS) entry which is preliminary data.</text>
</comment>
<dbReference type="SMART" id="SM00173">
    <property type="entry name" value="RAS"/>
    <property type="match status" value="1"/>
</dbReference>
<evidence type="ECO:0000256" key="2">
    <source>
        <dbReference type="ARBA" id="ARBA00022741"/>
    </source>
</evidence>
<dbReference type="SMART" id="SM00175">
    <property type="entry name" value="RAB"/>
    <property type="match status" value="1"/>
</dbReference>
<dbReference type="PANTHER" id="PTHR47980">
    <property type="entry name" value="LD44762P"/>
    <property type="match status" value="1"/>
</dbReference>
<dbReference type="SUPFAM" id="SSF52540">
    <property type="entry name" value="P-loop containing nucleoside triphosphate hydrolases"/>
    <property type="match status" value="1"/>
</dbReference>
<dbReference type="InterPro" id="IPR050305">
    <property type="entry name" value="Small_GTPase_Rab"/>
</dbReference>
<protein>
    <submittedName>
        <fullName evidence="6">Uncharacterized protein</fullName>
    </submittedName>
</protein>
<dbReference type="Gene3D" id="3.40.50.300">
    <property type="entry name" value="P-loop containing nucleotide triphosphate hydrolases"/>
    <property type="match status" value="1"/>
</dbReference>
<dbReference type="InterPro" id="IPR027417">
    <property type="entry name" value="P-loop_NTPase"/>
</dbReference>
<feature type="compositionally biased region" description="Polar residues" evidence="5">
    <location>
        <begin position="172"/>
        <end position="181"/>
    </location>
</feature>
<evidence type="ECO:0000256" key="3">
    <source>
        <dbReference type="ARBA" id="ARBA00023134"/>
    </source>
</evidence>